<evidence type="ECO:0000256" key="11">
    <source>
        <dbReference type="ARBA" id="ARBA00023004"/>
    </source>
</evidence>
<keyword evidence="6 17" id="KW-0004">4Fe-4S</keyword>
<comment type="pathway">
    <text evidence="2 17">tRNA modification; tRNA-queuosine biosynthesis.</text>
</comment>
<name>A0ABY5ZQ53_9BACT</name>
<feature type="binding site" evidence="17">
    <location>
        <position position="8"/>
    </location>
    <ligand>
        <name>[4Fe-4S] cluster</name>
        <dbReference type="ChEBI" id="CHEBI:49883"/>
    </ligand>
</feature>
<dbReference type="RefSeq" id="WP_260749332.1">
    <property type="nucleotide sequence ID" value="NZ_CP092109.1"/>
</dbReference>
<evidence type="ECO:0000256" key="8">
    <source>
        <dbReference type="ARBA" id="ARBA00022723"/>
    </source>
</evidence>
<reference evidence="18" key="1">
    <citation type="journal article" date="2022" name="Environ. Microbiol.">
        <title>Geoalkalibacter halelectricus SAP #1 sp. nov. possessing extracellular electron transfer and mineral#reducing capabilities from a haloalkaline environment.</title>
        <authorList>
            <person name="Yadav S."/>
            <person name="Singh R."/>
            <person name="Sundharam S.S."/>
            <person name="Chaudhary S."/>
            <person name="Krishnamurthi S."/>
            <person name="Patil S.A."/>
        </authorList>
    </citation>
    <scope>NUCLEOTIDE SEQUENCE</scope>
    <source>
        <strain evidence="18">SAP-1</strain>
    </source>
</reference>
<gene>
    <name evidence="17" type="primary">queH</name>
    <name evidence="18" type="ORF">L9S41_06110</name>
</gene>
<evidence type="ECO:0000256" key="1">
    <source>
        <dbReference type="ARBA" id="ARBA00002268"/>
    </source>
</evidence>
<organism evidence="18 19">
    <name type="scientific">Geoalkalibacter halelectricus</name>
    <dbReference type="NCBI Taxonomy" id="2847045"/>
    <lineage>
        <taxon>Bacteria</taxon>
        <taxon>Pseudomonadati</taxon>
        <taxon>Thermodesulfobacteriota</taxon>
        <taxon>Desulfuromonadia</taxon>
        <taxon>Desulfuromonadales</taxon>
        <taxon>Geoalkalibacteraceae</taxon>
        <taxon>Geoalkalibacter</taxon>
    </lineage>
</organism>
<feature type="disulfide bond" description="Redox-active" evidence="17">
    <location>
        <begin position="163"/>
        <end position="165"/>
    </location>
</feature>
<evidence type="ECO:0000256" key="2">
    <source>
        <dbReference type="ARBA" id="ARBA00004691"/>
    </source>
</evidence>
<keyword evidence="7 17" id="KW-0819">tRNA processing</keyword>
<dbReference type="PANTHER" id="PTHR36701">
    <property type="entry name" value="EPOXYQUEUOSINE REDUCTASE QUEH"/>
    <property type="match status" value="1"/>
</dbReference>
<protein>
    <recommendedName>
        <fullName evidence="5 17">Epoxyqueuosine reductase QueH</fullName>
        <ecNumber evidence="4 17">1.17.99.6</ecNumber>
    </recommendedName>
    <alternativeName>
        <fullName evidence="15 17">Queuosine biosynthesis protein QueH</fullName>
    </alternativeName>
</protein>
<evidence type="ECO:0000256" key="4">
    <source>
        <dbReference type="ARBA" id="ARBA00012622"/>
    </source>
</evidence>
<dbReference type="PANTHER" id="PTHR36701:SF1">
    <property type="entry name" value="EPOXYQUEUOSINE REDUCTASE QUEH"/>
    <property type="match status" value="1"/>
</dbReference>
<evidence type="ECO:0000313" key="18">
    <source>
        <dbReference type="EMBL" id="UWZ80964.1"/>
    </source>
</evidence>
<dbReference type="InterPro" id="IPR003828">
    <property type="entry name" value="QueH"/>
</dbReference>
<keyword evidence="11 17" id="KW-0408">Iron</keyword>
<dbReference type="EMBL" id="CP092109">
    <property type="protein sequence ID" value="UWZ80964.1"/>
    <property type="molecule type" value="Genomic_DNA"/>
</dbReference>
<keyword evidence="12 17" id="KW-0411">Iron-sulfur</keyword>
<accession>A0ABY5ZQ53</accession>
<evidence type="ECO:0000313" key="19">
    <source>
        <dbReference type="Proteomes" id="UP001060414"/>
    </source>
</evidence>
<evidence type="ECO:0000256" key="12">
    <source>
        <dbReference type="ARBA" id="ARBA00023014"/>
    </source>
</evidence>
<comment type="function">
    <text evidence="1 17">Catalyzes the conversion of epoxyqueuosine (oQ) to queuosine (Q), which is a hypermodified base found in the wobble positions of tRNA(Asp), tRNA(Asn), tRNA(His) and tRNA(Tyr).</text>
</comment>
<evidence type="ECO:0000256" key="9">
    <source>
        <dbReference type="ARBA" id="ARBA00022785"/>
    </source>
</evidence>
<sequence>MNILLHICCANCAIYPLEVLRARNLRVHGYFFNHNIHPYQEYSRRLQAVRHWAAATNLDVTYRDEYRLEEFLAQVAAAPEKRCDYCYRSRLEETARAAAEQGFAAFSTSLLYSRYQQHDHLRELGEQVGRRHGVKFHYDDFRVGWQQGIQASKALGLYRQQYCGCIYSEKDRYHPRVGS</sequence>
<evidence type="ECO:0000256" key="5">
    <source>
        <dbReference type="ARBA" id="ARBA00016895"/>
    </source>
</evidence>
<keyword evidence="8 17" id="KW-0479">Metal-binding</keyword>
<feature type="binding site" evidence="17">
    <location>
        <position position="9"/>
    </location>
    <ligand>
        <name>[4Fe-4S] cluster</name>
        <dbReference type="ChEBI" id="CHEBI:49883"/>
    </ligand>
</feature>
<evidence type="ECO:0000256" key="13">
    <source>
        <dbReference type="ARBA" id="ARBA00023157"/>
    </source>
</evidence>
<evidence type="ECO:0000256" key="10">
    <source>
        <dbReference type="ARBA" id="ARBA00023002"/>
    </source>
</evidence>
<proteinExistence type="inferred from homology"/>
<comment type="catalytic activity">
    <reaction evidence="16 17">
        <text>epoxyqueuosine(34) in tRNA + AH2 = queuosine(34) in tRNA + A + H2O</text>
        <dbReference type="Rhea" id="RHEA:32159"/>
        <dbReference type="Rhea" id="RHEA-COMP:18571"/>
        <dbReference type="Rhea" id="RHEA-COMP:18582"/>
        <dbReference type="ChEBI" id="CHEBI:13193"/>
        <dbReference type="ChEBI" id="CHEBI:15377"/>
        <dbReference type="ChEBI" id="CHEBI:17499"/>
        <dbReference type="ChEBI" id="CHEBI:194431"/>
        <dbReference type="ChEBI" id="CHEBI:194443"/>
        <dbReference type="EC" id="1.17.99.6"/>
    </reaction>
</comment>
<keyword evidence="19" id="KW-1185">Reference proteome</keyword>
<feature type="binding site" evidence="17">
    <location>
        <position position="83"/>
    </location>
    <ligand>
        <name>[4Fe-4S] cluster</name>
        <dbReference type="ChEBI" id="CHEBI:49883"/>
    </ligand>
</feature>
<keyword evidence="10 17" id="KW-0560">Oxidoreductase</keyword>
<evidence type="ECO:0000256" key="15">
    <source>
        <dbReference type="ARBA" id="ARBA00031446"/>
    </source>
</evidence>
<keyword evidence="13 17" id="KW-1015">Disulfide bond</keyword>
<dbReference type="Proteomes" id="UP001060414">
    <property type="component" value="Chromosome"/>
</dbReference>
<evidence type="ECO:0000256" key="3">
    <source>
        <dbReference type="ARBA" id="ARBA00008207"/>
    </source>
</evidence>
<comment type="similarity">
    <text evidence="3 17">Belongs to the QueH family.</text>
</comment>
<dbReference type="Pfam" id="PF02677">
    <property type="entry name" value="QueH"/>
    <property type="match status" value="1"/>
</dbReference>
<evidence type="ECO:0000256" key="6">
    <source>
        <dbReference type="ARBA" id="ARBA00022485"/>
    </source>
</evidence>
<evidence type="ECO:0000256" key="16">
    <source>
        <dbReference type="ARBA" id="ARBA00047415"/>
    </source>
</evidence>
<keyword evidence="14 17" id="KW-0676">Redox-active center</keyword>
<keyword evidence="9 17" id="KW-0671">Queuosine biosynthesis</keyword>
<dbReference type="EC" id="1.17.99.6" evidence="4 17"/>
<evidence type="ECO:0000256" key="7">
    <source>
        <dbReference type="ARBA" id="ARBA00022694"/>
    </source>
</evidence>
<feature type="binding site" evidence="17">
    <location>
        <position position="86"/>
    </location>
    <ligand>
        <name>[4Fe-4S] cluster</name>
        <dbReference type="ChEBI" id="CHEBI:49883"/>
    </ligand>
</feature>
<evidence type="ECO:0000256" key="14">
    <source>
        <dbReference type="ARBA" id="ARBA00023284"/>
    </source>
</evidence>
<evidence type="ECO:0000256" key="17">
    <source>
        <dbReference type="HAMAP-Rule" id="MF_02089"/>
    </source>
</evidence>
<dbReference type="HAMAP" id="MF_02089">
    <property type="entry name" value="QueH"/>
    <property type="match status" value="1"/>
</dbReference>